<keyword evidence="1" id="KW-0472">Membrane</keyword>
<dbReference type="OrthoDB" id="4966572at2"/>
<keyword evidence="1" id="KW-0812">Transmembrane</keyword>
<evidence type="ECO:0000256" key="1">
    <source>
        <dbReference type="SAM" id="Phobius"/>
    </source>
</evidence>
<keyword evidence="1" id="KW-1133">Transmembrane helix</keyword>
<gene>
    <name evidence="2" type="ORF">FEF27_09920</name>
</gene>
<name>A0A5R9A6A5_9MICC</name>
<dbReference type="EMBL" id="VAWA01000013">
    <property type="protein sequence ID" value="TLP74060.1"/>
    <property type="molecule type" value="Genomic_DNA"/>
</dbReference>
<evidence type="ECO:0000313" key="2">
    <source>
        <dbReference type="EMBL" id="TLP74060.1"/>
    </source>
</evidence>
<protein>
    <submittedName>
        <fullName evidence="2">Uncharacterized protein</fullName>
    </submittedName>
</protein>
<proteinExistence type="predicted"/>
<organism evidence="2 3">
    <name type="scientific">Nesterenkonia sphaerica</name>
    <dbReference type="NCBI Taxonomy" id="1804988"/>
    <lineage>
        <taxon>Bacteria</taxon>
        <taxon>Bacillati</taxon>
        <taxon>Actinomycetota</taxon>
        <taxon>Actinomycetes</taxon>
        <taxon>Micrococcales</taxon>
        <taxon>Micrococcaceae</taxon>
        <taxon>Nesterenkonia</taxon>
    </lineage>
</organism>
<evidence type="ECO:0000313" key="3">
    <source>
        <dbReference type="Proteomes" id="UP000306544"/>
    </source>
</evidence>
<accession>A0A5R9A6A5</accession>
<feature type="transmembrane region" description="Helical" evidence="1">
    <location>
        <begin position="12"/>
        <end position="37"/>
    </location>
</feature>
<feature type="transmembrane region" description="Helical" evidence="1">
    <location>
        <begin position="43"/>
        <end position="66"/>
    </location>
</feature>
<dbReference type="AlphaFoldDB" id="A0A5R9A6A5"/>
<reference evidence="2 3" key="1">
    <citation type="submission" date="2019-05" db="EMBL/GenBank/DDBJ databases">
        <title>Nesterenkonia sp. GY239, isolated from the Southern Atlantic Ocean.</title>
        <authorList>
            <person name="Zhang G."/>
        </authorList>
    </citation>
    <scope>NUCLEOTIDE SEQUENCE [LARGE SCALE GENOMIC DNA]</scope>
    <source>
        <strain evidence="2 3">GY239</strain>
    </source>
</reference>
<dbReference type="Proteomes" id="UP000306544">
    <property type="component" value="Unassembled WGS sequence"/>
</dbReference>
<comment type="caution">
    <text evidence="2">The sequence shown here is derived from an EMBL/GenBank/DDBJ whole genome shotgun (WGS) entry which is preliminary data.</text>
</comment>
<keyword evidence="3" id="KW-1185">Reference proteome</keyword>
<dbReference type="RefSeq" id="WP_138170702.1">
    <property type="nucleotide sequence ID" value="NZ_VAWA01000013.1"/>
</dbReference>
<sequence length="74" mass="7992">MTPSAPAALARACLISGVTVTALSFAALLSILGFYFADSVPHASLYWIALWGFPAGFVLMCLHMVLNLKRRRGH</sequence>